<dbReference type="STRING" id="35622.SAMN04489764_0104"/>
<organism evidence="1 2">
    <name type="scientific">Thermostaphylospora chromogena</name>
    <dbReference type="NCBI Taxonomy" id="35622"/>
    <lineage>
        <taxon>Bacteria</taxon>
        <taxon>Bacillati</taxon>
        <taxon>Actinomycetota</taxon>
        <taxon>Actinomycetes</taxon>
        <taxon>Streptosporangiales</taxon>
        <taxon>Thermomonosporaceae</taxon>
        <taxon>Thermostaphylospora</taxon>
    </lineage>
</organism>
<dbReference type="Proteomes" id="UP000217103">
    <property type="component" value="Unassembled WGS sequence"/>
</dbReference>
<name>A0A1H0ZRL8_9ACTN</name>
<evidence type="ECO:0000313" key="1">
    <source>
        <dbReference type="EMBL" id="SDQ30042.1"/>
    </source>
</evidence>
<dbReference type="AlphaFoldDB" id="A0A1H0ZRL8"/>
<sequence>MELIVVRGRATPEELEAIAAAITRQVAEHAGREASPWSDPSWLVRGPLTARGGDGWRLAAWTQ</sequence>
<evidence type="ECO:0000313" key="2">
    <source>
        <dbReference type="Proteomes" id="UP000217103"/>
    </source>
</evidence>
<gene>
    <name evidence="1" type="ORF">SAMN04489764_0104</name>
</gene>
<accession>A0A1H0ZRL8</accession>
<proteinExistence type="predicted"/>
<evidence type="ECO:0008006" key="3">
    <source>
        <dbReference type="Google" id="ProtNLM"/>
    </source>
</evidence>
<reference evidence="1 2" key="1">
    <citation type="submission" date="2016-10" db="EMBL/GenBank/DDBJ databases">
        <authorList>
            <person name="de Groot N.N."/>
        </authorList>
    </citation>
    <scope>NUCLEOTIDE SEQUENCE [LARGE SCALE GENOMIC DNA]</scope>
    <source>
        <strain evidence="1 2">DSM 43794</strain>
    </source>
</reference>
<dbReference type="RefSeq" id="WP_093256721.1">
    <property type="nucleotide sequence ID" value="NZ_FNKK01000002.1"/>
</dbReference>
<dbReference type="EMBL" id="FNKK01000002">
    <property type="protein sequence ID" value="SDQ30042.1"/>
    <property type="molecule type" value="Genomic_DNA"/>
</dbReference>
<protein>
    <recommendedName>
        <fullName evidence="3">Acyl-CoA carboxylase epsilon subunit</fullName>
    </recommendedName>
</protein>
<keyword evidence="2" id="KW-1185">Reference proteome</keyword>